<dbReference type="InterPro" id="IPR052579">
    <property type="entry name" value="Zinc_finger_SWIM"/>
</dbReference>
<keyword evidence="4" id="KW-1185">Reference proteome</keyword>
<feature type="domain" description="MULE transposase" evidence="2">
    <location>
        <begin position="97"/>
        <end position="192"/>
    </location>
</feature>
<dbReference type="Proteomes" id="UP001054252">
    <property type="component" value="Unassembled WGS sequence"/>
</dbReference>
<evidence type="ECO:0000313" key="4">
    <source>
        <dbReference type="Proteomes" id="UP001054252"/>
    </source>
</evidence>
<sequence>MDSVEEMASSGIPTRQILSSLRQKNPGLQAISRNVYNSIRKIREEKLGGRTMVQALFEELGEGEFFYNIKHDENGCLTHIFFAHPNSIILTRSFSHVFVMDCTYKTNKYKMPLLDIIGVSCFNTFFYSCFTFMEKERVEDYVWALTMFREVLRPNCQPLVIIFDRELALMNAIRVVFPSATNLLCVWHIEKNILSNCKRHFEAKEDWDAFMSSWNGVIRSSSEIDFEKNWRLFEELYKERREVLTYIEKTWLPFKEQFVDAWAEKFPHFKHRVSSRAEGAHAKLKAYFGRIRIPHNCNNAFFKEVVMKVSMHALKELYKQYEMVKHGTMDPSCTGHFLSSMGLPCAHKMMTTWKDGVLPISSIHSQWRIDSLSLTCSDGMMNEEDNFKEMRSELQDKFKKWPIMHKGKAHATISQLVSASLHSLREPSIGSKQKRGSSSTQRDPSRFEIVEKRRKCSGCKNSGHDIRTCPSKNKVSEQISYSVANSLDERVIGGIDLNMVPDLDFVSSFN</sequence>
<evidence type="ECO:0000259" key="2">
    <source>
        <dbReference type="Pfam" id="PF10551"/>
    </source>
</evidence>
<dbReference type="EMBL" id="BPVZ01000266">
    <property type="protein sequence ID" value="GKV48671.1"/>
    <property type="molecule type" value="Genomic_DNA"/>
</dbReference>
<evidence type="ECO:0000313" key="3">
    <source>
        <dbReference type="EMBL" id="GKV48671.1"/>
    </source>
</evidence>
<organism evidence="3 4">
    <name type="scientific">Rubroshorea leprosula</name>
    <dbReference type="NCBI Taxonomy" id="152421"/>
    <lineage>
        <taxon>Eukaryota</taxon>
        <taxon>Viridiplantae</taxon>
        <taxon>Streptophyta</taxon>
        <taxon>Embryophyta</taxon>
        <taxon>Tracheophyta</taxon>
        <taxon>Spermatophyta</taxon>
        <taxon>Magnoliopsida</taxon>
        <taxon>eudicotyledons</taxon>
        <taxon>Gunneridae</taxon>
        <taxon>Pentapetalae</taxon>
        <taxon>rosids</taxon>
        <taxon>malvids</taxon>
        <taxon>Malvales</taxon>
        <taxon>Dipterocarpaceae</taxon>
        <taxon>Rubroshorea</taxon>
    </lineage>
</organism>
<proteinExistence type="predicted"/>
<evidence type="ECO:0000256" key="1">
    <source>
        <dbReference type="SAM" id="MobiDB-lite"/>
    </source>
</evidence>
<dbReference type="AlphaFoldDB" id="A0AAV5MIN6"/>
<dbReference type="Pfam" id="PF10551">
    <property type="entry name" value="MULE"/>
    <property type="match status" value="1"/>
</dbReference>
<dbReference type="InterPro" id="IPR018289">
    <property type="entry name" value="MULE_transposase_dom"/>
</dbReference>
<dbReference type="PANTHER" id="PTHR31569:SF4">
    <property type="entry name" value="SWIM-TYPE DOMAIN-CONTAINING PROTEIN"/>
    <property type="match status" value="1"/>
</dbReference>
<name>A0AAV5MIN6_9ROSI</name>
<feature type="region of interest" description="Disordered" evidence="1">
    <location>
        <begin position="425"/>
        <end position="446"/>
    </location>
</feature>
<protein>
    <recommendedName>
        <fullName evidence="2">MULE transposase domain-containing protein</fullName>
    </recommendedName>
</protein>
<accession>A0AAV5MIN6</accession>
<gene>
    <name evidence="3" type="ORF">SLEP1_g55472</name>
</gene>
<dbReference type="PANTHER" id="PTHR31569">
    <property type="entry name" value="SWIM-TYPE DOMAIN-CONTAINING PROTEIN"/>
    <property type="match status" value="1"/>
</dbReference>
<reference evidence="3 4" key="1">
    <citation type="journal article" date="2021" name="Commun. Biol.">
        <title>The genome of Shorea leprosula (Dipterocarpaceae) highlights the ecological relevance of drought in aseasonal tropical rainforests.</title>
        <authorList>
            <person name="Ng K.K.S."/>
            <person name="Kobayashi M.J."/>
            <person name="Fawcett J.A."/>
            <person name="Hatakeyama M."/>
            <person name="Paape T."/>
            <person name="Ng C.H."/>
            <person name="Ang C.C."/>
            <person name="Tnah L.H."/>
            <person name="Lee C.T."/>
            <person name="Nishiyama T."/>
            <person name="Sese J."/>
            <person name="O'Brien M.J."/>
            <person name="Copetti D."/>
            <person name="Mohd Noor M.I."/>
            <person name="Ong R.C."/>
            <person name="Putra M."/>
            <person name="Sireger I.Z."/>
            <person name="Indrioko S."/>
            <person name="Kosugi Y."/>
            <person name="Izuno A."/>
            <person name="Isagi Y."/>
            <person name="Lee S.L."/>
            <person name="Shimizu K.K."/>
        </authorList>
    </citation>
    <scope>NUCLEOTIDE SEQUENCE [LARGE SCALE GENOMIC DNA]</scope>
    <source>
        <strain evidence="3">214</strain>
    </source>
</reference>
<comment type="caution">
    <text evidence="3">The sequence shown here is derived from an EMBL/GenBank/DDBJ whole genome shotgun (WGS) entry which is preliminary data.</text>
</comment>